<dbReference type="RefSeq" id="WP_009912274.1">
    <property type="nucleotide sequence ID" value="NZ_CP013380.1"/>
</dbReference>
<dbReference type="InterPro" id="IPR029069">
    <property type="entry name" value="HotDog_dom_sf"/>
</dbReference>
<organism evidence="1 2">
    <name type="scientific">Burkholderia humptydooensis</name>
    <dbReference type="NCBI Taxonomy" id="430531"/>
    <lineage>
        <taxon>Bacteria</taxon>
        <taxon>Pseudomonadati</taxon>
        <taxon>Pseudomonadota</taxon>
        <taxon>Betaproteobacteria</taxon>
        <taxon>Burkholderiales</taxon>
        <taxon>Burkholderiaceae</taxon>
        <taxon>Burkholderia</taxon>
        <taxon>pseudomallei group</taxon>
    </lineage>
</organism>
<accession>A0A7T2U3A8</accession>
<dbReference type="Gene3D" id="3.10.129.10">
    <property type="entry name" value="Hotdog Thioesterase"/>
    <property type="match status" value="1"/>
</dbReference>
<dbReference type="Pfam" id="PF01575">
    <property type="entry name" value="MaoC_dehydratas"/>
    <property type="match status" value="1"/>
</dbReference>
<dbReference type="KEGG" id="bhg:I6G56_07515"/>
<evidence type="ECO:0000313" key="1">
    <source>
        <dbReference type="EMBL" id="QPS44917.1"/>
    </source>
</evidence>
<sequence>MSAVQAQATEQIGQNAKFFEELEVGTEWLSPRRTITEADIVMFAAITGDHNPVHTDEEFAKCTVFGGRILHGPAAFAIATGLESRLGIKEGTAIAFLGMTWDMRGPVKIGDTIYVREKVTSKRETKKPTTGIVNFYVAIENQRGEVVQEGEWKVMMKRDPRVPTV</sequence>
<protein>
    <submittedName>
        <fullName evidence="1">MaoC family dehydratase N-terminal domain-containing protein</fullName>
    </submittedName>
</protein>
<gene>
    <name evidence="1" type="ORF">I6G56_07515</name>
</gene>
<proteinExistence type="predicted"/>
<dbReference type="Proteomes" id="UP000594943">
    <property type="component" value="Chromosome 1"/>
</dbReference>
<evidence type="ECO:0000313" key="2">
    <source>
        <dbReference type="Proteomes" id="UP000594943"/>
    </source>
</evidence>
<dbReference type="SUPFAM" id="SSF54637">
    <property type="entry name" value="Thioesterase/thiol ester dehydrase-isomerase"/>
    <property type="match status" value="1"/>
</dbReference>
<dbReference type="InterPro" id="IPR002539">
    <property type="entry name" value="MaoC-like_dom"/>
</dbReference>
<dbReference type="EMBL" id="CP065686">
    <property type="protein sequence ID" value="QPS44917.1"/>
    <property type="molecule type" value="Genomic_DNA"/>
</dbReference>
<dbReference type="AlphaFoldDB" id="A0A7U4P565"/>
<reference evidence="1 2" key="1">
    <citation type="submission" date="2020-12" db="EMBL/GenBank/DDBJ databases">
        <title>FDA dAtabase for Regulatory Grade micrObial Sequences (FDA-ARGOS): Supporting development and validation of Infectious Disease Dx tests.</title>
        <authorList>
            <person name="Nelson B."/>
            <person name="Plummer A."/>
            <person name="Tallon L."/>
            <person name="Sadzewicz L."/>
            <person name="Zhao X."/>
            <person name="Boylan J."/>
            <person name="Ott S."/>
            <person name="Bowen H."/>
            <person name="Vavikolanu K."/>
            <person name="Mehta A."/>
            <person name="Aluvathingal J."/>
            <person name="Nadendla S."/>
            <person name="Myers T."/>
            <person name="Yan Y."/>
            <person name="Sichtig H."/>
        </authorList>
    </citation>
    <scope>NUCLEOTIDE SEQUENCE [LARGE SCALE GENOMIC DNA]</scope>
    <source>
        <strain evidence="1 2">FDAARGOS_899</strain>
    </source>
</reference>
<dbReference type="PANTHER" id="PTHR43664:SF1">
    <property type="entry name" value="BETA-METHYLMALYL-COA DEHYDRATASE"/>
    <property type="match status" value="1"/>
</dbReference>
<dbReference type="InterPro" id="IPR052342">
    <property type="entry name" value="MCH/BMMD"/>
</dbReference>
<dbReference type="PANTHER" id="PTHR43664">
    <property type="entry name" value="MONOAMINE OXIDASE-RELATED"/>
    <property type="match status" value="1"/>
</dbReference>
<accession>A0A7U4P565</accession>
<name>A0A7U4P565_9BURK</name>